<feature type="compositionally biased region" description="Low complexity" evidence="2">
    <location>
        <begin position="39"/>
        <end position="95"/>
    </location>
</feature>
<dbReference type="SUPFAM" id="SSF53474">
    <property type="entry name" value="alpha/beta-Hydrolases"/>
    <property type="match status" value="1"/>
</dbReference>
<feature type="region of interest" description="Disordered" evidence="2">
    <location>
        <begin position="320"/>
        <end position="341"/>
    </location>
</feature>
<keyword evidence="5" id="KW-1185">Reference proteome</keyword>
<feature type="compositionally biased region" description="Low complexity" evidence="2">
    <location>
        <begin position="320"/>
        <end position="333"/>
    </location>
</feature>
<evidence type="ECO:0000313" key="5">
    <source>
        <dbReference type="Proteomes" id="UP000256970"/>
    </source>
</evidence>
<feature type="domain" description="Thioesterase" evidence="3">
    <location>
        <begin position="176"/>
        <end position="424"/>
    </location>
</feature>
<dbReference type="InterPro" id="IPR012223">
    <property type="entry name" value="TEII"/>
</dbReference>
<organism evidence="4 5">
    <name type="scientific">Tetradesmus obliquus</name>
    <name type="common">Green alga</name>
    <name type="synonym">Acutodesmus obliquus</name>
    <dbReference type="NCBI Taxonomy" id="3088"/>
    <lineage>
        <taxon>Eukaryota</taxon>
        <taxon>Viridiplantae</taxon>
        <taxon>Chlorophyta</taxon>
        <taxon>core chlorophytes</taxon>
        <taxon>Chlorophyceae</taxon>
        <taxon>CS clade</taxon>
        <taxon>Sphaeropleales</taxon>
        <taxon>Scenedesmaceae</taxon>
        <taxon>Tetradesmus</taxon>
    </lineage>
</organism>
<dbReference type="AlphaFoldDB" id="A0A383VJE5"/>
<protein>
    <recommendedName>
        <fullName evidence="3">Thioesterase domain-containing protein</fullName>
    </recommendedName>
</protein>
<accession>A0A383VJE5</accession>
<dbReference type="PANTHER" id="PTHR11487">
    <property type="entry name" value="THIOESTERASE"/>
    <property type="match status" value="1"/>
</dbReference>
<dbReference type="EMBL" id="FNXT01000655">
    <property type="protein sequence ID" value="SZX65667.1"/>
    <property type="molecule type" value="Genomic_DNA"/>
</dbReference>
<dbReference type="GO" id="GO:0008610">
    <property type="term" value="P:lipid biosynthetic process"/>
    <property type="evidence" value="ECO:0007669"/>
    <property type="project" value="TreeGrafter"/>
</dbReference>
<name>A0A383VJE5_TETOB</name>
<reference evidence="4 5" key="1">
    <citation type="submission" date="2016-10" db="EMBL/GenBank/DDBJ databases">
        <authorList>
            <person name="Cai Z."/>
        </authorList>
    </citation>
    <scope>NUCLEOTIDE SEQUENCE [LARGE SCALE GENOMIC DNA]</scope>
</reference>
<dbReference type="PANTHER" id="PTHR11487:SF0">
    <property type="entry name" value="S-ACYL FATTY ACID SYNTHASE THIOESTERASE, MEDIUM CHAIN"/>
    <property type="match status" value="1"/>
</dbReference>
<dbReference type="STRING" id="3088.A0A383VJE5"/>
<dbReference type="InterPro" id="IPR029058">
    <property type="entry name" value="AB_hydrolase_fold"/>
</dbReference>
<sequence length="434" mass="46973">MLQVLKEEAETAGAAVPDDPTDEQLEAWTEDKIRQYYANGGNPGAAAAIPPTANGSHPAGKAAGIAAAAMPAEHQQAKQQQQQQQQQHHQQQQRQDISLAEQLSQLSLRFPATGVHSAASRAWFPGLALSKTDVAQPQAVVLCFHSSGNAEDMFTSEGTGSRRAPSPLLELCRAQRWRLLAAQLPGRGLRANEAPLETLQEVAQQLLPLVAPALLAAGGRYALVAHSMGCWAAFELLLLLRQAGFPEPAVACLSAMPWPHIPMHQRPWRQQRLLQEQQFKEECRGWDISDVVFSAGMWGMYQPMLRADFKLFDEYEPSSSSSSSSNGSSSNGSTAPCSSSNSGAGSRMIATACSVHNGPLADSGQRLFSFPLRLFWGTQDRRVTRAMVQEWASYTSSTCTATAVDGNHLFPLQPAAKQQWLTHVAAALSEPLAQ</sequence>
<feature type="region of interest" description="Disordered" evidence="2">
    <location>
        <begin position="1"/>
        <end position="27"/>
    </location>
</feature>
<proteinExistence type="inferred from homology"/>
<evidence type="ECO:0000313" key="4">
    <source>
        <dbReference type="EMBL" id="SZX65667.1"/>
    </source>
</evidence>
<comment type="similarity">
    <text evidence="1">Belongs to the thioesterase family.</text>
</comment>
<evidence type="ECO:0000256" key="2">
    <source>
        <dbReference type="SAM" id="MobiDB-lite"/>
    </source>
</evidence>
<dbReference type="InterPro" id="IPR001031">
    <property type="entry name" value="Thioesterase"/>
</dbReference>
<evidence type="ECO:0000259" key="3">
    <source>
        <dbReference type="Pfam" id="PF00975"/>
    </source>
</evidence>
<dbReference type="Gene3D" id="3.40.50.1820">
    <property type="entry name" value="alpha/beta hydrolase"/>
    <property type="match status" value="1"/>
</dbReference>
<evidence type="ECO:0000256" key="1">
    <source>
        <dbReference type="ARBA" id="ARBA00007169"/>
    </source>
</evidence>
<dbReference type="Pfam" id="PF00975">
    <property type="entry name" value="Thioesterase"/>
    <property type="match status" value="1"/>
</dbReference>
<gene>
    <name evidence="4" type="ORF">BQ4739_LOCUS6139</name>
</gene>
<dbReference type="Proteomes" id="UP000256970">
    <property type="component" value="Unassembled WGS sequence"/>
</dbReference>
<feature type="region of interest" description="Disordered" evidence="2">
    <location>
        <begin position="39"/>
        <end position="96"/>
    </location>
</feature>